<dbReference type="PROSITE" id="PS50089">
    <property type="entry name" value="ZF_RING_2"/>
    <property type="match status" value="1"/>
</dbReference>
<evidence type="ECO:0000256" key="3">
    <source>
        <dbReference type="ARBA" id="ARBA00022833"/>
    </source>
</evidence>
<evidence type="ECO:0000256" key="4">
    <source>
        <dbReference type="PROSITE-ProRule" id="PRU00175"/>
    </source>
</evidence>
<sequence length="288" mass="29864">MCCRLLAGAGCCRAPQLQSAGGAMAAPLPMPHSAAALAREDGLPMIISEMVPKHRQVSLSASVSSLSAEPSFEQLKAMARLADYPQRVARLKRLWVDVQCGNGVGQGGLAGSRRPQSGGSGRSRSSARLACAGAAAVGAKPPPRYHGSRSSCRSAGRGGGRGNQGPPLQAGPLTAAQIRDLMTREITPEDYDLLLLLDEGVKRARTLTSGAAAALSQAPPCGSWVGDECRICLCALEAGEDVRVLPACGHAYHGPCVERWLSSSRATCPLCGTEAVWALLSATLLDGR</sequence>
<organism evidence="7">
    <name type="scientific">Alexandrium monilatum</name>
    <dbReference type="NCBI Taxonomy" id="311494"/>
    <lineage>
        <taxon>Eukaryota</taxon>
        <taxon>Sar</taxon>
        <taxon>Alveolata</taxon>
        <taxon>Dinophyceae</taxon>
        <taxon>Gonyaulacales</taxon>
        <taxon>Pyrocystaceae</taxon>
        <taxon>Alexandrium</taxon>
    </lineage>
</organism>
<keyword evidence="2 4" id="KW-0863">Zinc-finger</keyword>
<dbReference type="PANTHER" id="PTHR22765:SF183">
    <property type="entry name" value="OS06G0534800 PROTEIN"/>
    <property type="match status" value="1"/>
</dbReference>
<dbReference type="Pfam" id="PF13639">
    <property type="entry name" value="zf-RING_2"/>
    <property type="match status" value="1"/>
</dbReference>
<accession>A0A7S4UQW6</accession>
<evidence type="ECO:0000259" key="6">
    <source>
        <dbReference type="PROSITE" id="PS50089"/>
    </source>
</evidence>
<protein>
    <recommendedName>
        <fullName evidence="6">RING-type domain-containing protein</fullName>
    </recommendedName>
</protein>
<dbReference type="InterPro" id="IPR011016">
    <property type="entry name" value="Znf_RING-CH"/>
</dbReference>
<dbReference type="EMBL" id="HBNR01030564">
    <property type="protein sequence ID" value="CAE4584443.1"/>
    <property type="molecule type" value="Transcribed_RNA"/>
</dbReference>
<dbReference type="SMART" id="SM00184">
    <property type="entry name" value="RING"/>
    <property type="match status" value="1"/>
</dbReference>
<dbReference type="InterPro" id="IPR001841">
    <property type="entry name" value="Znf_RING"/>
</dbReference>
<evidence type="ECO:0000256" key="2">
    <source>
        <dbReference type="ARBA" id="ARBA00022771"/>
    </source>
</evidence>
<feature type="region of interest" description="Disordered" evidence="5">
    <location>
        <begin position="106"/>
        <end position="125"/>
    </location>
</feature>
<dbReference type="SMART" id="SM00744">
    <property type="entry name" value="RINGv"/>
    <property type="match status" value="1"/>
</dbReference>
<dbReference type="AlphaFoldDB" id="A0A7S4UQW6"/>
<dbReference type="GO" id="GO:0006511">
    <property type="term" value="P:ubiquitin-dependent protein catabolic process"/>
    <property type="evidence" value="ECO:0007669"/>
    <property type="project" value="TreeGrafter"/>
</dbReference>
<dbReference type="GO" id="GO:0016020">
    <property type="term" value="C:membrane"/>
    <property type="evidence" value="ECO:0007669"/>
    <property type="project" value="TreeGrafter"/>
</dbReference>
<keyword evidence="1" id="KW-0479">Metal-binding</keyword>
<dbReference type="GO" id="GO:0008270">
    <property type="term" value="F:zinc ion binding"/>
    <property type="evidence" value="ECO:0007669"/>
    <property type="project" value="UniProtKB-KW"/>
</dbReference>
<feature type="domain" description="RING-type" evidence="6">
    <location>
        <begin position="229"/>
        <end position="271"/>
    </location>
</feature>
<dbReference type="InterPro" id="IPR013083">
    <property type="entry name" value="Znf_RING/FYVE/PHD"/>
</dbReference>
<dbReference type="InterPro" id="IPR051826">
    <property type="entry name" value="E3_ubiquitin-ligase_domain"/>
</dbReference>
<dbReference type="Gene3D" id="3.30.40.10">
    <property type="entry name" value="Zinc/RING finger domain, C3HC4 (zinc finger)"/>
    <property type="match status" value="1"/>
</dbReference>
<proteinExistence type="predicted"/>
<evidence type="ECO:0000313" key="7">
    <source>
        <dbReference type="EMBL" id="CAE4584443.1"/>
    </source>
</evidence>
<name>A0A7S4UQW6_9DINO</name>
<dbReference type="PANTHER" id="PTHR22765">
    <property type="entry name" value="RING FINGER AND PROTEASE ASSOCIATED DOMAIN-CONTAINING"/>
    <property type="match status" value="1"/>
</dbReference>
<reference evidence="7" key="1">
    <citation type="submission" date="2021-01" db="EMBL/GenBank/DDBJ databases">
        <authorList>
            <person name="Corre E."/>
            <person name="Pelletier E."/>
            <person name="Niang G."/>
            <person name="Scheremetjew M."/>
            <person name="Finn R."/>
            <person name="Kale V."/>
            <person name="Holt S."/>
            <person name="Cochrane G."/>
            <person name="Meng A."/>
            <person name="Brown T."/>
            <person name="Cohen L."/>
        </authorList>
    </citation>
    <scope>NUCLEOTIDE SEQUENCE</scope>
    <source>
        <strain evidence="7">CCMP3105</strain>
    </source>
</reference>
<gene>
    <name evidence="7" type="ORF">AMON00008_LOCUS20867</name>
</gene>
<evidence type="ECO:0000256" key="1">
    <source>
        <dbReference type="ARBA" id="ARBA00022723"/>
    </source>
</evidence>
<feature type="compositionally biased region" description="Low complexity" evidence="5">
    <location>
        <begin position="111"/>
        <end position="125"/>
    </location>
</feature>
<dbReference type="SUPFAM" id="SSF57850">
    <property type="entry name" value="RING/U-box"/>
    <property type="match status" value="1"/>
</dbReference>
<evidence type="ECO:0000256" key="5">
    <source>
        <dbReference type="SAM" id="MobiDB-lite"/>
    </source>
</evidence>
<keyword evidence="3" id="KW-0862">Zinc</keyword>
<dbReference type="GO" id="GO:0061630">
    <property type="term" value="F:ubiquitin protein ligase activity"/>
    <property type="evidence" value="ECO:0007669"/>
    <property type="project" value="TreeGrafter"/>
</dbReference>
<feature type="region of interest" description="Disordered" evidence="5">
    <location>
        <begin position="132"/>
        <end position="172"/>
    </location>
</feature>